<dbReference type="EMBL" id="FOYZ01000022">
    <property type="protein sequence ID" value="SFS07609.1"/>
    <property type="molecule type" value="Genomic_DNA"/>
</dbReference>
<name>A0A1I6LW07_9FIRM</name>
<evidence type="ECO:0000313" key="1">
    <source>
        <dbReference type="EMBL" id="SFS07609.1"/>
    </source>
</evidence>
<protein>
    <submittedName>
        <fullName evidence="1">Uncharacterized protein</fullName>
    </submittedName>
</protein>
<evidence type="ECO:0000313" key="2">
    <source>
        <dbReference type="Proteomes" id="UP000199659"/>
    </source>
</evidence>
<accession>A0A1I6LW07</accession>
<dbReference type="STRING" id="37658.SAMN05661086_03613"/>
<dbReference type="AlphaFoldDB" id="A0A1I6LW07"/>
<sequence length="357" mass="42547">MEISNKVLPIKCPPSSLVYGHIINPLSIIEAYPNTIHWFFRNYIQLCAPAKPWKYGKEDVEYLNFYPKYYSDFSSFFLHAHNLNEGIIDITEENIIDLFINWINNDFYIQTFLNGAEVPQSHMELINLNELNEFLIYGYDLDRQVFKMSSFDYENHFSLLDLKFEDLKKVFFSKINYELITQSNWISLGKKYGLMLYKFNKSAEYPLDLSSITSQLSDYLNSTNSAKSFTWLNREKIDFVYGMDVYASVCDWLNLHVDEYVDKRSIYGLWDHKNIMLERIKYLSKYDLFAKDNKHKENYTDIVNLANKARILMLKYNVVRNRKILLLIISVLEEMRDKEFKVLSEIKKELLQSFNQR</sequence>
<proteinExistence type="predicted"/>
<dbReference type="Proteomes" id="UP000199659">
    <property type="component" value="Unassembled WGS sequence"/>
</dbReference>
<organism evidence="1 2">
    <name type="scientific">Anaeromicropila populeti</name>
    <dbReference type="NCBI Taxonomy" id="37658"/>
    <lineage>
        <taxon>Bacteria</taxon>
        <taxon>Bacillati</taxon>
        <taxon>Bacillota</taxon>
        <taxon>Clostridia</taxon>
        <taxon>Lachnospirales</taxon>
        <taxon>Lachnospiraceae</taxon>
        <taxon>Anaeromicropila</taxon>
    </lineage>
</organism>
<reference evidence="1 2" key="1">
    <citation type="submission" date="2016-10" db="EMBL/GenBank/DDBJ databases">
        <authorList>
            <person name="de Groot N.N."/>
        </authorList>
    </citation>
    <scope>NUCLEOTIDE SEQUENCE [LARGE SCALE GENOMIC DNA]</scope>
    <source>
        <strain evidence="1 2">743A</strain>
    </source>
</reference>
<gene>
    <name evidence="1" type="ORF">SAMN05661086_03613</name>
</gene>
<keyword evidence="2" id="KW-1185">Reference proteome</keyword>
<dbReference type="OrthoDB" id="2624539at2"/>